<sequence length="153" mass="17513">MTSDHMDGKSISNKRAYISLPKKYMAELASHYRIEHGIVITELINYLNEGYIQAYFREWGTVTSCKIRKHLHSGKQSSVAFVMFACETEADRADWAGPHCIGGMEVRVRRVISPREVEDSKEEAVPTKPHPRRSMGLGYILEDAQWLDDELKV</sequence>
<dbReference type="GeneID" id="114455933"/>
<dbReference type="Ensembl" id="ENSGWIT00000053284.1">
    <property type="protein sequence ID" value="ENSGWIP00000049292.1"/>
    <property type="gene ID" value="ENSGWIG00000024053.1"/>
</dbReference>
<keyword evidence="4" id="KW-1185">Reference proteome</keyword>
<evidence type="ECO:0000313" key="4">
    <source>
        <dbReference type="Proteomes" id="UP000694680"/>
    </source>
</evidence>
<feature type="domain" description="RRM" evidence="2">
    <location>
        <begin position="36"/>
        <end position="113"/>
    </location>
</feature>
<dbReference type="Pfam" id="PF00076">
    <property type="entry name" value="RRM_1"/>
    <property type="match status" value="1"/>
</dbReference>
<reference evidence="3" key="3">
    <citation type="submission" date="2025-09" db="UniProtKB">
        <authorList>
            <consortium name="Ensembl"/>
        </authorList>
    </citation>
    <scope>IDENTIFICATION</scope>
</reference>
<dbReference type="InterPro" id="IPR012677">
    <property type="entry name" value="Nucleotide-bd_a/b_plait_sf"/>
</dbReference>
<dbReference type="PROSITE" id="PS50102">
    <property type="entry name" value="RRM"/>
    <property type="match status" value="1"/>
</dbReference>
<name>A0A8C5HUI1_GOUWI</name>
<evidence type="ECO:0000313" key="3">
    <source>
        <dbReference type="Ensembl" id="ENSGWIP00000049292.1"/>
    </source>
</evidence>
<evidence type="ECO:0000256" key="1">
    <source>
        <dbReference type="PROSITE-ProRule" id="PRU00176"/>
    </source>
</evidence>
<protein>
    <submittedName>
        <fullName evidence="3">Heterogeneous nuclear ribonucleoprotein A2 homolog 1-like</fullName>
    </submittedName>
</protein>
<dbReference type="SUPFAM" id="SSF54928">
    <property type="entry name" value="RNA-binding domain, RBD"/>
    <property type="match status" value="1"/>
</dbReference>
<reference evidence="3" key="2">
    <citation type="submission" date="2025-08" db="UniProtKB">
        <authorList>
            <consortium name="Ensembl"/>
        </authorList>
    </citation>
    <scope>IDENTIFICATION</scope>
</reference>
<proteinExistence type="predicted"/>
<dbReference type="Proteomes" id="UP000694680">
    <property type="component" value="Chromosome 22"/>
</dbReference>
<evidence type="ECO:0000259" key="2">
    <source>
        <dbReference type="PROSITE" id="PS50102"/>
    </source>
</evidence>
<reference evidence="3" key="1">
    <citation type="submission" date="2020-06" db="EMBL/GenBank/DDBJ databases">
        <authorList>
            <consortium name="Wellcome Sanger Institute Data Sharing"/>
        </authorList>
    </citation>
    <scope>NUCLEOTIDE SEQUENCE [LARGE SCALE GENOMIC DNA]</scope>
</reference>
<gene>
    <name evidence="3" type="primary">LOC114455933</name>
</gene>
<keyword evidence="1" id="KW-0694">RNA-binding</keyword>
<dbReference type="InterPro" id="IPR035979">
    <property type="entry name" value="RBD_domain_sf"/>
</dbReference>
<dbReference type="AlphaFoldDB" id="A0A8C5HUI1"/>
<dbReference type="GO" id="GO:0003723">
    <property type="term" value="F:RNA binding"/>
    <property type="evidence" value="ECO:0007669"/>
    <property type="project" value="UniProtKB-UniRule"/>
</dbReference>
<dbReference type="InterPro" id="IPR000504">
    <property type="entry name" value="RRM_dom"/>
</dbReference>
<dbReference type="Gene3D" id="3.30.70.330">
    <property type="match status" value="1"/>
</dbReference>
<dbReference type="OrthoDB" id="10020430at2759"/>
<accession>A0A8C5HUI1</accession>
<dbReference type="RefSeq" id="XP_028293075.1">
    <property type="nucleotide sequence ID" value="XM_028437274.1"/>
</dbReference>
<organism evidence="3 4">
    <name type="scientific">Gouania willdenowi</name>
    <name type="common">Blunt-snouted clingfish</name>
    <name type="synonym">Lepadogaster willdenowi</name>
    <dbReference type="NCBI Taxonomy" id="441366"/>
    <lineage>
        <taxon>Eukaryota</taxon>
        <taxon>Metazoa</taxon>
        <taxon>Chordata</taxon>
        <taxon>Craniata</taxon>
        <taxon>Vertebrata</taxon>
        <taxon>Euteleostomi</taxon>
        <taxon>Actinopterygii</taxon>
        <taxon>Neopterygii</taxon>
        <taxon>Teleostei</taxon>
        <taxon>Neoteleostei</taxon>
        <taxon>Acanthomorphata</taxon>
        <taxon>Ovalentaria</taxon>
        <taxon>Blenniimorphae</taxon>
        <taxon>Blenniiformes</taxon>
        <taxon>Gobiesocoidei</taxon>
        <taxon>Gobiesocidae</taxon>
        <taxon>Gobiesocinae</taxon>
        <taxon>Gouania</taxon>
    </lineage>
</organism>